<protein>
    <submittedName>
        <fullName evidence="2">Uncharacterized protein</fullName>
    </submittedName>
</protein>
<evidence type="ECO:0000256" key="1">
    <source>
        <dbReference type="SAM" id="Phobius"/>
    </source>
</evidence>
<keyword evidence="1" id="KW-0472">Membrane</keyword>
<keyword evidence="1" id="KW-0812">Transmembrane</keyword>
<dbReference type="Proteomes" id="UP000199137">
    <property type="component" value="Unassembled WGS sequence"/>
</dbReference>
<evidence type="ECO:0000313" key="2">
    <source>
        <dbReference type="EMBL" id="SFQ28716.1"/>
    </source>
</evidence>
<evidence type="ECO:0000313" key="3">
    <source>
        <dbReference type="Proteomes" id="UP000199137"/>
    </source>
</evidence>
<dbReference type="RefSeq" id="WP_093575667.1">
    <property type="nucleotide sequence ID" value="NZ_FOWC01000010.1"/>
</dbReference>
<gene>
    <name evidence="2" type="ORF">SAMN05421854_110113</name>
</gene>
<accession>A0A1I5XA46</accession>
<organism evidence="2 3">
    <name type="scientific">Amycolatopsis rubida</name>
    <dbReference type="NCBI Taxonomy" id="112413"/>
    <lineage>
        <taxon>Bacteria</taxon>
        <taxon>Bacillati</taxon>
        <taxon>Actinomycetota</taxon>
        <taxon>Actinomycetes</taxon>
        <taxon>Pseudonocardiales</taxon>
        <taxon>Pseudonocardiaceae</taxon>
        <taxon>Amycolatopsis</taxon>
    </lineage>
</organism>
<dbReference type="AlphaFoldDB" id="A0A1I5XA46"/>
<proteinExistence type="predicted"/>
<sequence>MSTGEVAVLMAAAAVAGAAAVAVLVPYLRRVRPGRAHCAGAQQPETPRNGRKPDGVAGIRLEFAADAGSGPFGPSHPPRSSAAAARRKTAVTGEFYARTASRIPERVRVAVWRELAAGERAVSGRLPVGDAFGTLFVLGVLFFAASVVALLGDYSRIFLAATLLFSAGLVGLPALKLHRIAWQAPNLSAGFYVAALEGETRVDE</sequence>
<dbReference type="EMBL" id="FOWC01000010">
    <property type="protein sequence ID" value="SFQ28716.1"/>
    <property type="molecule type" value="Genomic_DNA"/>
</dbReference>
<feature type="transmembrane region" description="Helical" evidence="1">
    <location>
        <begin position="131"/>
        <end position="151"/>
    </location>
</feature>
<reference evidence="3" key="1">
    <citation type="submission" date="2016-10" db="EMBL/GenBank/DDBJ databases">
        <authorList>
            <person name="Varghese N."/>
            <person name="Submissions S."/>
        </authorList>
    </citation>
    <scope>NUCLEOTIDE SEQUENCE [LARGE SCALE GENOMIC DNA]</scope>
    <source>
        <strain evidence="3">DSM 44637</strain>
    </source>
</reference>
<feature type="transmembrane region" description="Helical" evidence="1">
    <location>
        <begin position="6"/>
        <end position="28"/>
    </location>
</feature>
<name>A0A1I5XA46_9PSEU</name>
<feature type="transmembrane region" description="Helical" evidence="1">
    <location>
        <begin position="157"/>
        <end position="175"/>
    </location>
</feature>
<keyword evidence="1" id="KW-1133">Transmembrane helix</keyword>